<feature type="signal peptide" evidence="1">
    <location>
        <begin position="1"/>
        <end position="23"/>
    </location>
</feature>
<dbReference type="InterPro" id="IPR036249">
    <property type="entry name" value="Thioredoxin-like_sf"/>
</dbReference>
<evidence type="ECO:0000259" key="2">
    <source>
        <dbReference type="PROSITE" id="PS51352"/>
    </source>
</evidence>
<dbReference type="InterPro" id="IPR041205">
    <property type="entry name" value="ScsC_N"/>
</dbReference>
<dbReference type="Pfam" id="PF18312">
    <property type="entry name" value="ScsC_N"/>
    <property type="match status" value="1"/>
</dbReference>
<dbReference type="OrthoDB" id="9780340at2"/>
<dbReference type="GO" id="GO:0016853">
    <property type="term" value="F:isomerase activity"/>
    <property type="evidence" value="ECO:0007669"/>
    <property type="project" value="UniProtKB-KW"/>
</dbReference>
<dbReference type="InterPro" id="IPR013766">
    <property type="entry name" value="Thioredoxin_domain"/>
</dbReference>
<protein>
    <submittedName>
        <fullName evidence="3">Protein-disulfide isomerase</fullName>
    </submittedName>
</protein>
<dbReference type="SUPFAM" id="SSF52833">
    <property type="entry name" value="Thioredoxin-like"/>
    <property type="match status" value="1"/>
</dbReference>
<reference evidence="3 4" key="1">
    <citation type="submission" date="2019-02" db="EMBL/GenBank/DDBJ databases">
        <title>Investigation of anaerobic lignin degradation for improved lignocellulosic biofuels.</title>
        <authorList>
            <person name="Deangelis K."/>
        </authorList>
    </citation>
    <scope>NUCLEOTIDE SEQUENCE [LARGE SCALE GENOMIC DNA]</scope>
    <source>
        <strain evidence="3 4">159R</strain>
    </source>
</reference>
<feature type="chain" id="PRO_5020640545" evidence="1">
    <location>
        <begin position="24"/>
        <end position="265"/>
    </location>
</feature>
<keyword evidence="4" id="KW-1185">Reference proteome</keyword>
<dbReference type="CDD" id="cd03023">
    <property type="entry name" value="DsbA_Com1_like"/>
    <property type="match status" value="1"/>
</dbReference>
<dbReference type="Proteomes" id="UP000294555">
    <property type="component" value="Unassembled WGS sequence"/>
</dbReference>
<evidence type="ECO:0000313" key="4">
    <source>
        <dbReference type="Proteomes" id="UP000294555"/>
    </source>
</evidence>
<dbReference type="AlphaFoldDB" id="A0A4R1NGZ9"/>
<accession>A0A4R1NGZ9</accession>
<comment type="caution">
    <text evidence="3">The sequence shown here is derived from an EMBL/GenBank/DDBJ whole genome shotgun (WGS) entry which is preliminary data.</text>
</comment>
<keyword evidence="3" id="KW-0413">Isomerase</keyword>
<evidence type="ECO:0000313" key="3">
    <source>
        <dbReference type="EMBL" id="TCL05081.1"/>
    </source>
</evidence>
<name>A0A4R1NGZ9_9GAMM</name>
<dbReference type="EMBL" id="SJOI01000001">
    <property type="protein sequence ID" value="TCL05081.1"/>
    <property type="molecule type" value="Genomic_DNA"/>
</dbReference>
<dbReference type="Gene3D" id="3.40.30.10">
    <property type="entry name" value="Glutaredoxin"/>
    <property type="match status" value="1"/>
</dbReference>
<dbReference type="InterPro" id="IPR012336">
    <property type="entry name" value="Thioredoxin-like_fold"/>
</dbReference>
<dbReference type="PROSITE" id="PS51352">
    <property type="entry name" value="THIOREDOXIN_2"/>
    <property type="match status" value="1"/>
</dbReference>
<feature type="domain" description="Thioredoxin" evidence="2">
    <location>
        <begin position="23"/>
        <end position="264"/>
    </location>
</feature>
<gene>
    <name evidence="3" type="ORF">EZJ58_3238</name>
</gene>
<dbReference type="RefSeq" id="WP_132923813.1">
    <property type="nucleotide sequence ID" value="NZ_SJOI01000001.1"/>
</dbReference>
<sequence>MNFKLKHAVLVTTLALISRTALADTTAQAPFTPAQQDAIGKIAADYLMAHPEILVQVSQKLQAQQAQEQASALTEGVLNNQAALLADKDTPASGPADAKVAVVEFFDYQCVYCNQMAPIMESVMQANGKVKFVFKEWPIFGGRWQPSITAAETGLSVWKEQGAKGYIAYHNGIYKTGHNEGKLTDEDIAGVLKQIHFPQPSAAELHKNVATLGHINELAQQIGFSGTPGFVIMPTSGATKDNITVFAGAVDQEALQAAIDKAAGH</sequence>
<evidence type="ECO:0000256" key="1">
    <source>
        <dbReference type="SAM" id="SignalP"/>
    </source>
</evidence>
<proteinExistence type="predicted"/>
<organism evidence="3 4">
    <name type="scientific">Sodalis ligni</name>
    <dbReference type="NCBI Taxonomy" id="2697027"/>
    <lineage>
        <taxon>Bacteria</taxon>
        <taxon>Pseudomonadati</taxon>
        <taxon>Pseudomonadota</taxon>
        <taxon>Gammaproteobacteria</taxon>
        <taxon>Enterobacterales</taxon>
        <taxon>Bruguierivoracaceae</taxon>
        <taxon>Sodalis</taxon>
    </lineage>
</organism>
<keyword evidence="1" id="KW-0732">Signal</keyword>
<dbReference type="Pfam" id="PF13462">
    <property type="entry name" value="Thioredoxin_4"/>
    <property type="match status" value="1"/>
</dbReference>